<dbReference type="Proteomes" id="UP000478052">
    <property type="component" value="Unassembled WGS sequence"/>
</dbReference>
<comment type="caution">
    <text evidence="1">The sequence shown here is derived from an EMBL/GenBank/DDBJ whole genome shotgun (WGS) entry which is preliminary data.</text>
</comment>
<proteinExistence type="predicted"/>
<gene>
    <name evidence="1" type="ORF">FWK35_00022101</name>
</gene>
<organism evidence="1 2">
    <name type="scientific">Aphis craccivora</name>
    <name type="common">Cowpea aphid</name>
    <dbReference type="NCBI Taxonomy" id="307492"/>
    <lineage>
        <taxon>Eukaryota</taxon>
        <taxon>Metazoa</taxon>
        <taxon>Ecdysozoa</taxon>
        <taxon>Arthropoda</taxon>
        <taxon>Hexapoda</taxon>
        <taxon>Insecta</taxon>
        <taxon>Pterygota</taxon>
        <taxon>Neoptera</taxon>
        <taxon>Paraneoptera</taxon>
        <taxon>Hemiptera</taxon>
        <taxon>Sternorrhyncha</taxon>
        <taxon>Aphidomorpha</taxon>
        <taxon>Aphidoidea</taxon>
        <taxon>Aphididae</taxon>
        <taxon>Aphidini</taxon>
        <taxon>Aphis</taxon>
        <taxon>Aphis</taxon>
    </lineage>
</organism>
<dbReference type="EMBL" id="VUJU01002552">
    <property type="protein sequence ID" value="KAF0760886.1"/>
    <property type="molecule type" value="Genomic_DNA"/>
</dbReference>
<sequence>MNMNTKAQNNVDTSSRLAACRRILLYCLSMSVLYDLSNDLDDPDIDELFLYFDIPRTYLNRTYKRSTTKSNGLSLWRSSPIFPYIIRRNPYLWNIYNAT</sequence>
<protein>
    <submittedName>
        <fullName evidence="1">Uncharacterized protein</fullName>
    </submittedName>
</protein>
<name>A0A6G0YSQ4_APHCR</name>
<keyword evidence="2" id="KW-1185">Reference proteome</keyword>
<dbReference type="AlphaFoldDB" id="A0A6G0YSQ4"/>
<evidence type="ECO:0000313" key="1">
    <source>
        <dbReference type="EMBL" id="KAF0760886.1"/>
    </source>
</evidence>
<accession>A0A6G0YSQ4</accession>
<evidence type="ECO:0000313" key="2">
    <source>
        <dbReference type="Proteomes" id="UP000478052"/>
    </source>
</evidence>
<reference evidence="1 2" key="1">
    <citation type="submission" date="2019-08" db="EMBL/GenBank/DDBJ databases">
        <title>Whole genome of Aphis craccivora.</title>
        <authorList>
            <person name="Voronova N.V."/>
            <person name="Shulinski R.S."/>
            <person name="Bandarenka Y.V."/>
            <person name="Zhorov D.G."/>
            <person name="Warner D."/>
        </authorList>
    </citation>
    <scope>NUCLEOTIDE SEQUENCE [LARGE SCALE GENOMIC DNA]</scope>
    <source>
        <strain evidence="1">180601</strain>
        <tissue evidence="1">Whole Body</tissue>
    </source>
</reference>